<dbReference type="AlphaFoldDB" id="A0A0B7NUL5"/>
<dbReference type="InterPro" id="IPR025736">
    <property type="entry name" value="PucR_C-HTH_dom"/>
</dbReference>
<dbReference type="EMBL" id="LM676439">
    <property type="protein sequence ID" value="CEP27610.1"/>
    <property type="molecule type" value="Genomic_DNA"/>
</dbReference>
<feature type="domain" description="Purine catabolism PurC-like" evidence="1">
    <location>
        <begin position="7"/>
        <end position="133"/>
    </location>
</feature>
<dbReference type="Gene3D" id="1.10.10.2840">
    <property type="entry name" value="PucR C-terminal helix-turn-helix domain"/>
    <property type="match status" value="1"/>
</dbReference>
<feature type="domain" description="PucR C-terminal helix-turn-helix" evidence="2">
    <location>
        <begin position="422"/>
        <end position="479"/>
    </location>
</feature>
<organism evidence="3">
    <name type="scientific">Propionibacterium freudenreichii subsp. freudenreichii</name>
    <dbReference type="NCBI Taxonomy" id="66712"/>
    <lineage>
        <taxon>Bacteria</taxon>
        <taxon>Bacillati</taxon>
        <taxon>Actinomycetota</taxon>
        <taxon>Actinomycetes</taxon>
        <taxon>Propionibacteriales</taxon>
        <taxon>Propionibacteriaceae</taxon>
        <taxon>Propionibacterium</taxon>
    </lineage>
</organism>
<dbReference type="InterPro" id="IPR012914">
    <property type="entry name" value="PucR_dom"/>
</dbReference>
<protein>
    <submittedName>
        <fullName evidence="3">Translation regulator</fullName>
    </submittedName>
</protein>
<accession>A0A0B7NUL5</accession>
<sequence length="498" mass="52767">MAITVRDLLAAPELRLVLREPGGEGALDRAVRWIHQSELPDSTGFTEPGEVLITTGAVLPQGAEADSDHGRRLYADYVQRLRDTSVVALGFGLGPQHETVPGSLLTAAHQAGLPLFEIPWAIPFSAVVKAVSQAQASAEQANLLRTNRAQRRLIGAVGRADAAHALVSTTAQIIDGWSALTDTSGHVITRAGAVPLERLAELATVHQGAGRASSFATGAMVQNIDGVQGRRIGLLMAGRRRDLDSIEQSACLLAAQLLGVQLALSQQHHDAMAGVRNLLLAEVLAGRTLAAQHSDDVVWPQVPADPVLLACVAGDPRVLAEIPLADLRVVWGIVEERLWIVLAPAQRQRLAERLRRRALSFSISAPCGWGDLAEVKHATLAGLLGEGSAGQASLLDLLPPRQASAFATATLGPLATAEFSDLLATLGVWLDQNGSVERAAEQLGVHRHTVRRRVQRAATLVGPSVETPQGRHELWFACEVLRRARGGADASGPRPAAG</sequence>
<reference evidence="3" key="1">
    <citation type="submission" date="2014-08" db="EMBL/GenBank/DDBJ databases">
        <authorList>
            <person name="Falentin Helene"/>
        </authorList>
    </citation>
    <scope>NUCLEOTIDE SEQUENCE</scope>
</reference>
<dbReference type="PANTHER" id="PTHR33744">
    <property type="entry name" value="CARBOHYDRATE DIACID REGULATOR"/>
    <property type="match status" value="1"/>
</dbReference>
<proteinExistence type="predicted"/>
<dbReference type="InterPro" id="IPR051448">
    <property type="entry name" value="CdaR-like_regulators"/>
</dbReference>
<evidence type="ECO:0000313" key="3">
    <source>
        <dbReference type="EMBL" id="CEP27610.1"/>
    </source>
</evidence>
<evidence type="ECO:0000259" key="1">
    <source>
        <dbReference type="Pfam" id="PF07905"/>
    </source>
</evidence>
<dbReference type="Pfam" id="PF13556">
    <property type="entry name" value="HTH_30"/>
    <property type="match status" value="1"/>
</dbReference>
<dbReference type="Pfam" id="PF07905">
    <property type="entry name" value="PucR"/>
    <property type="match status" value="1"/>
</dbReference>
<dbReference type="PANTHER" id="PTHR33744:SF7">
    <property type="entry name" value="PUCR FAMILY TRANSCRIPTIONAL REGULATOR"/>
    <property type="match status" value="1"/>
</dbReference>
<name>A0A0B7NUL5_PROFF</name>
<gene>
    <name evidence="3" type="ORF">PFCIRM138_04370</name>
</gene>
<dbReference type="InterPro" id="IPR042070">
    <property type="entry name" value="PucR_C-HTH_sf"/>
</dbReference>
<evidence type="ECO:0000259" key="2">
    <source>
        <dbReference type="Pfam" id="PF13556"/>
    </source>
</evidence>